<evidence type="ECO:0000313" key="8">
    <source>
        <dbReference type="Proteomes" id="UP000195897"/>
    </source>
</evidence>
<feature type="binding site" evidence="4">
    <location>
        <position position="65"/>
    </location>
    <ligand>
        <name>a divalent metal cation</name>
        <dbReference type="ChEBI" id="CHEBI:60240"/>
        <label>1</label>
    </ligand>
</feature>
<reference evidence="5" key="2">
    <citation type="journal article" date="2018" name="BMC Genomics">
        <title>Whole genome sequencing and function prediction of 133 gut anaerobes isolated from chicken caecum in pure cultures.</title>
        <authorList>
            <person name="Medvecky M."/>
            <person name="Cejkova D."/>
            <person name="Polansky O."/>
            <person name="Karasova D."/>
            <person name="Kubasova T."/>
            <person name="Cizek A."/>
            <person name="Rychlik I."/>
        </authorList>
    </citation>
    <scope>NUCLEOTIDE SEQUENCE</scope>
    <source>
        <strain evidence="6">An179</strain>
        <strain evidence="5">An180</strain>
    </source>
</reference>
<evidence type="ECO:0000313" key="7">
    <source>
        <dbReference type="Proteomes" id="UP000195326"/>
    </source>
</evidence>
<keyword evidence="3 4" id="KW-0479">Metal-binding</keyword>
<dbReference type="Pfam" id="PF01784">
    <property type="entry name" value="DUF34_NIF3"/>
    <property type="match status" value="1"/>
</dbReference>
<accession>A0A1Y4LAB9</accession>
<dbReference type="EMBL" id="NFKK01000003">
    <property type="protein sequence ID" value="OUP53657.1"/>
    <property type="molecule type" value="Genomic_DNA"/>
</dbReference>
<dbReference type="PANTHER" id="PTHR13799">
    <property type="entry name" value="NGG1 INTERACTING FACTOR 3"/>
    <property type="match status" value="1"/>
</dbReference>
<gene>
    <name evidence="6" type="ORF">B5F15_10895</name>
    <name evidence="5" type="ORF">B5F17_03475</name>
</gene>
<organism evidence="5 8">
    <name type="scientific">Butyricicoccus pullicaecorum</name>
    <dbReference type="NCBI Taxonomy" id="501571"/>
    <lineage>
        <taxon>Bacteria</taxon>
        <taxon>Bacillati</taxon>
        <taxon>Bacillota</taxon>
        <taxon>Clostridia</taxon>
        <taxon>Eubacteriales</taxon>
        <taxon>Butyricicoccaceae</taxon>
        <taxon>Butyricicoccus</taxon>
    </lineage>
</organism>
<protein>
    <recommendedName>
        <fullName evidence="2">GTP cyclohydrolase 1 type 2 homolog</fullName>
    </recommendedName>
</protein>
<evidence type="ECO:0000256" key="2">
    <source>
        <dbReference type="ARBA" id="ARBA00022112"/>
    </source>
</evidence>
<dbReference type="RefSeq" id="WP_087370851.1">
    <property type="nucleotide sequence ID" value="NZ_NFKK01000003.1"/>
</dbReference>
<dbReference type="Proteomes" id="UP000195897">
    <property type="component" value="Unassembled WGS sequence"/>
</dbReference>
<dbReference type="Gene3D" id="3.40.1390.30">
    <property type="entry name" value="NIF3 (NGG1p interacting factor 3)-like"/>
    <property type="match status" value="2"/>
</dbReference>
<evidence type="ECO:0000256" key="3">
    <source>
        <dbReference type="ARBA" id="ARBA00022723"/>
    </source>
</evidence>
<feature type="binding site" evidence="4">
    <location>
        <position position="225"/>
    </location>
    <ligand>
        <name>a divalent metal cation</name>
        <dbReference type="ChEBI" id="CHEBI:60240"/>
        <label>1</label>
    </ligand>
</feature>
<feature type="binding site" evidence="4">
    <location>
        <position position="104"/>
    </location>
    <ligand>
        <name>a divalent metal cation</name>
        <dbReference type="ChEBI" id="CHEBI:60240"/>
        <label>1</label>
    </ligand>
</feature>
<evidence type="ECO:0000313" key="5">
    <source>
        <dbReference type="EMBL" id="OUP53657.1"/>
    </source>
</evidence>
<dbReference type="STRING" id="501571.GCA_900143195_02294"/>
<dbReference type="PANTHER" id="PTHR13799:SF14">
    <property type="entry name" value="GTP CYCLOHYDROLASE 1 TYPE 2 HOMOLOG"/>
    <property type="match status" value="1"/>
</dbReference>
<dbReference type="GO" id="GO:0046872">
    <property type="term" value="F:metal ion binding"/>
    <property type="evidence" value="ECO:0007669"/>
    <property type="project" value="UniProtKB-KW"/>
</dbReference>
<dbReference type="SUPFAM" id="SSF102705">
    <property type="entry name" value="NIF3 (NGG1p interacting factor 3)-like"/>
    <property type="match status" value="1"/>
</dbReference>
<dbReference type="GO" id="GO:0005737">
    <property type="term" value="C:cytoplasm"/>
    <property type="evidence" value="ECO:0007669"/>
    <property type="project" value="TreeGrafter"/>
</dbReference>
<comment type="similarity">
    <text evidence="1">Belongs to the GTP cyclohydrolase I type 2/NIF3 family.</text>
</comment>
<evidence type="ECO:0000256" key="1">
    <source>
        <dbReference type="ARBA" id="ARBA00006964"/>
    </source>
</evidence>
<dbReference type="InterPro" id="IPR002678">
    <property type="entry name" value="DUF34/NIF3"/>
</dbReference>
<dbReference type="InterPro" id="IPR036069">
    <property type="entry name" value="DUF34/NIF3_sf"/>
</dbReference>
<evidence type="ECO:0000313" key="6">
    <source>
        <dbReference type="EMBL" id="OUP57015.1"/>
    </source>
</evidence>
<evidence type="ECO:0000256" key="4">
    <source>
        <dbReference type="PIRSR" id="PIRSR602678-1"/>
    </source>
</evidence>
<name>A0A1Y4LAB9_9FIRM</name>
<dbReference type="AlphaFoldDB" id="A0A1Y4LAB9"/>
<reference evidence="7 8" key="1">
    <citation type="submission" date="2017-04" db="EMBL/GenBank/DDBJ databases">
        <title>Function of individual gut microbiota members based on whole genome sequencing of pure cultures obtained from chicken caecum.</title>
        <authorList>
            <person name="Medvecky M."/>
            <person name="Cejkova D."/>
            <person name="Polansky O."/>
            <person name="Karasova D."/>
            <person name="Kubasova T."/>
            <person name="Cizek A."/>
            <person name="Rychlik I."/>
        </authorList>
    </citation>
    <scope>NUCLEOTIDE SEQUENCE [LARGE SCALE GENOMIC DNA]</scope>
    <source>
        <strain evidence="7">An179</strain>
        <strain evidence="8">An180</strain>
    </source>
</reference>
<dbReference type="EMBL" id="NFKL01000015">
    <property type="protein sequence ID" value="OUP57015.1"/>
    <property type="molecule type" value="Genomic_DNA"/>
</dbReference>
<dbReference type="Proteomes" id="UP000195326">
    <property type="component" value="Unassembled WGS sequence"/>
</dbReference>
<feature type="binding site" evidence="4">
    <location>
        <position position="66"/>
    </location>
    <ligand>
        <name>a divalent metal cation</name>
        <dbReference type="ChEBI" id="CHEBI:60240"/>
        <label>1</label>
    </ligand>
</feature>
<dbReference type="FunFam" id="3.40.1390.30:FF:000001">
    <property type="entry name" value="GTP cyclohydrolase 1 type 2"/>
    <property type="match status" value="1"/>
</dbReference>
<feature type="binding site" evidence="4">
    <location>
        <position position="221"/>
    </location>
    <ligand>
        <name>a divalent metal cation</name>
        <dbReference type="ChEBI" id="CHEBI:60240"/>
        <label>1</label>
    </ligand>
</feature>
<proteinExistence type="inferred from homology"/>
<sequence length="258" mass="27731">MPTVNDVLHCLELFAPYELAESWDNCGLMTGDRTRKVERILCALDATEDVIAEAIRRDAQVVVAHHPLIFTSVHCVTEDDATGRALRQAIRHDIAVICMHTNADCAKGGVNDALAAALGLSNVINMEAGENKMLGRVGDLPARMSPKIFAEYVKDSLDAGGVRFTDGGKPIRRVAVGGGACGKMMDCALAKGADAFVIGDCSYDIMQRAQSLGLTLVDAGHFPTENPIAKTFAEHLGRCFPTVTAMVSEDHRDCIQFV</sequence>
<comment type="caution">
    <text evidence="5">The sequence shown here is derived from an EMBL/GenBank/DDBJ whole genome shotgun (WGS) entry which is preliminary data.</text>
</comment>
<dbReference type="NCBIfam" id="TIGR00486">
    <property type="entry name" value="YbgI_SA1388"/>
    <property type="match status" value="1"/>
</dbReference>